<evidence type="ECO:0000256" key="11">
    <source>
        <dbReference type="SAM" id="Coils"/>
    </source>
</evidence>
<keyword evidence="10 12" id="KW-0472">Membrane</keyword>
<dbReference type="PANTHER" id="PTHR46494:SF3">
    <property type="entry name" value="ZINC TRANSPORT PROTEIN ZNTB"/>
    <property type="match status" value="1"/>
</dbReference>
<feature type="transmembrane region" description="Helical" evidence="12">
    <location>
        <begin position="274"/>
        <end position="293"/>
    </location>
</feature>
<protein>
    <submittedName>
        <fullName evidence="13">Zinc transporter ZntB</fullName>
    </submittedName>
</protein>
<evidence type="ECO:0000256" key="12">
    <source>
        <dbReference type="SAM" id="Phobius"/>
    </source>
</evidence>
<dbReference type="CDD" id="cd12833">
    <property type="entry name" value="ZntB-like_1"/>
    <property type="match status" value="1"/>
</dbReference>
<dbReference type="GO" id="GO:0015095">
    <property type="term" value="F:magnesium ion transmembrane transporter activity"/>
    <property type="evidence" value="ECO:0007669"/>
    <property type="project" value="TreeGrafter"/>
</dbReference>
<evidence type="ECO:0000256" key="10">
    <source>
        <dbReference type="ARBA" id="ARBA00023136"/>
    </source>
</evidence>
<dbReference type="Proteomes" id="UP000318681">
    <property type="component" value="Unassembled WGS sequence"/>
</dbReference>
<evidence type="ECO:0000256" key="2">
    <source>
        <dbReference type="ARBA" id="ARBA00009765"/>
    </source>
</evidence>
<evidence type="ECO:0000256" key="1">
    <source>
        <dbReference type="ARBA" id="ARBA00004651"/>
    </source>
</evidence>
<dbReference type="SUPFAM" id="SSF144083">
    <property type="entry name" value="Magnesium transport protein CorA, transmembrane region"/>
    <property type="match status" value="1"/>
</dbReference>
<evidence type="ECO:0000256" key="8">
    <source>
        <dbReference type="ARBA" id="ARBA00022989"/>
    </source>
</evidence>
<dbReference type="GO" id="GO:0015087">
    <property type="term" value="F:cobalt ion transmembrane transporter activity"/>
    <property type="evidence" value="ECO:0007669"/>
    <property type="project" value="TreeGrafter"/>
</dbReference>
<evidence type="ECO:0000313" key="13">
    <source>
        <dbReference type="EMBL" id="TVV74907.1"/>
    </source>
</evidence>
<dbReference type="GO" id="GO:0050897">
    <property type="term" value="F:cobalt ion binding"/>
    <property type="evidence" value="ECO:0007669"/>
    <property type="project" value="TreeGrafter"/>
</dbReference>
<organism evidence="13 14">
    <name type="scientific">Alterirhizorhabdus solaris</name>
    <dbReference type="NCBI Taxonomy" id="2529389"/>
    <lineage>
        <taxon>Bacteria</taxon>
        <taxon>Pseudomonadati</taxon>
        <taxon>Pseudomonadota</taxon>
        <taxon>Alphaproteobacteria</taxon>
        <taxon>Sphingomonadales</taxon>
        <taxon>Rhizorhabdaceae</taxon>
        <taxon>Alterirhizorhabdus</taxon>
    </lineage>
</organism>
<evidence type="ECO:0000256" key="5">
    <source>
        <dbReference type="ARBA" id="ARBA00022519"/>
    </source>
</evidence>
<dbReference type="Gene3D" id="3.30.460.20">
    <property type="entry name" value="CorA soluble domain-like"/>
    <property type="match status" value="1"/>
</dbReference>
<comment type="caution">
    <text evidence="13">The sequence shown here is derived from an EMBL/GenBank/DDBJ whole genome shotgun (WGS) entry which is preliminary data.</text>
</comment>
<keyword evidence="3" id="KW-0813">Transport</keyword>
<dbReference type="GO" id="GO:0000287">
    <property type="term" value="F:magnesium ion binding"/>
    <property type="evidence" value="ECO:0007669"/>
    <property type="project" value="TreeGrafter"/>
</dbReference>
<dbReference type="GO" id="GO:0005886">
    <property type="term" value="C:plasma membrane"/>
    <property type="evidence" value="ECO:0007669"/>
    <property type="project" value="UniProtKB-SubCell"/>
</dbReference>
<sequence length="300" mass="33274">MRGAPAADAAFVWCHIDGRDEEQRRWLETDAGLSAPVVVALTAVETRPRCEPIEQGALINLRGLGDTPEDDPDPLVSIRLWAEQGRVISVSYRTLAALAPVHARMDSGAIRDPGDLVSSLAVEITHALDPEVVALGDTIDECEASLDADQAWLNRRAIGKARSLAISYRRFVVPQRQALERMAQLDAGWLEDDDRLHLREAADRFARMAEELESVRERSALLHEQLSDLRSELIETRSLLLSIVALVFLPLTFLTGLFGMNVGGIPFANDPHGFEWLVLICLGLTALISAYFIRAHWLRK</sequence>
<name>A0A558R6A8_9SPHN</name>
<dbReference type="EMBL" id="VNIM01000027">
    <property type="protein sequence ID" value="TVV74907.1"/>
    <property type="molecule type" value="Genomic_DNA"/>
</dbReference>
<keyword evidence="7" id="KW-0862">Zinc</keyword>
<dbReference type="SUPFAM" id="SSF143865">
    <property type="entry name" value="CorA soluble domain-like"/>
    <property type="match status" value="1"/>
</dbReference>
<proteinExistence type="inferred from homology"/>
<keyword evidence="6 12" id="KW-0812">Transmembrane</keyword>
<feature type="transmembrane region" description="Helical" evidence="12">
    <location>
        <begin position="239"/>
        <end position="262"/>
    </location>
</feature>
<gene>
    <name evidence="13" type="ORF">FOY91_08545</name>
</gene>
<comment type="subcellular location">
    <subcellularLocation>
        <location evidence="1">Cell membrane</location>
        <topology evidence="1">Multi-pass membrane protein</topology>
    </subcellularLocation>
</comment>
<evidence type="ECO:0000256" key="6">
    <source>
        <dbReference type="ARBA" id="ARBA00022692"/>
    </source>
</evidence>
<dbReference type="InterPro" id="IPR002523">
    <property type="entry name" value="MgTranspt_CorA/ZnTranspt_ZntB"/>
</dbReference>
<feature type="coiled-coil region" evidence="11">
    <location>
        <begin position="198"/>
        <end position="232"/>
    </location>
</feature>
<dbReference type="Pfam" id="PF01544">
    <property type="entry name" value="CorA"/>
    <property type="match status" value="1"/>
</dbReference>
<dbReference type="Gene3D" id="1.20.58.340">
    <property type="entry name" value="Magnesium transport protein CorA, transmembrane region"/>
    <property type="match status" value="2"/>
</dbReference>
<dbReference type="InterPro" id="IPR045861">
    <property type="entry name" value="CorA_cytoplasmic_dom"/>
</dbReference>
<evidence type="ECO:0000313" key="14">
    <source>
        <dbReference type="Proteomes" id="UP000318681"/>
    </source>
</evidence>
<accession>A0A558R6A8</accession>
<keyword evidence="14" id="KW-1185">Reference proteome</keyword>
<comment type="similarity">
    <text evidence="2">Belongs to the CorA metal ion transporter (MIT) (TC 1.A.35) family.</text>
</comment>
<keyword evidence="5" id="KW-0997">Cell inner membrane</keyword>
<dbReference type="InterPro" id="IPR045863">
    <property type="entry name" value="CorA_TM1_TM2"/>
</dbReference>
<dbReference type="OrthoDB" id="9803484at2"/>
<dbReference type="PANTHER" id="PTHR46494">
    <property type="entry name" value="CORA FAMILY METAL ION TRANSPORTER (EUROFUNG)"/>
    <property type="match status" value="1"/>
</dbReference>
<reference evidence="13 14" key="1">
    <citation type="submission" date="2019-07" db="EMBL/GenBank/DDBJ databases">
        <title>Sphingomonas solaris sp. nov., isolated from a solar panel from Boston, Massachusetts.</title>
        <authorList>
            <person name="Tanner K."/>
            <person name="Pascual J."/>
            <person name="Mancuso C."/>
            <person name="Pereto J."/>
            <person name="Khalil A."/>
            <person name="Vilanova C."/>
        </authorList>
    </citation>
    <scope>NUCLEOTIDE SEQUENCE [LARGE SCALE GENOMIC DNA]</scope>
    <source>
        <strain evidence="13 14">R4DWN</strain>
    </source>
</reference>
<keyword evidence="9" id="KW-0406">Ion transport</keyword>
<evidence type="ECO:0000256" key="9">
    <source>
        <dbReference type="ARBA" id="ARBA00023065"/>
    </source>
</evidence>
<evidence type="ECO:0000256" key="4">
    <source>
        <dbReference type="ARBA" id="ARBA00022475"/>
    </source>
</evidence>
<keyword evidence="8 12" id="KW-1133">Transmembrane helix</keyword>
<keyword evidence="11" id="KW-0175">Coiled coil</keyword>
<dbReference type="AlphaFoldDB" id="A0A558R6A8"/>
<evidence type="ECO:0000256" key="7">
    <source>
        <dbReference type="ARBA" id="ARBA00022833"/>
    </source>
</evidence>
<evidence type="ECO:0000256" key="3">
    <source>
        <dbReference type="ARBA" id="ARBA00022448"/>
    </source>
</evidence>
<keyword evidence="4" id="KW-1003">Cell membrane</keyword>